<name>A0A1D2JCA6_PARBR</name>
<evidence type="ECO:0000313" key="3">
    <source>
        <dbReference type="Proteomes" id="UP000242814"/>
    </source>
</evidence>
<proteinExistence type="predicted"/>
<accession>A0A1D2JCA6</accession>
<reference evidence="2 3" key="1">
    <citation type="submission" date="2016-06" db="EMBL/GenBank/DDBJ databases">
        <authorList>
            <person name="Kjaerup R.B."/>
            <person name="Dalgaard T.S."/>
            <person name="Juul-Madsen H.R."/>
        </authorList>
    </citation>
    <scope>NUCLEOTIDE SEQUENCE [LARGE SCALE GENOMIC DNA]</scope>
    <source>
        <strain evidence="2 3">Pb300</strain>
    </source>
</reference>
<comment type="caution">
    <text evidence="2">The sequence shown here is derived from an EMBL/GenBank/DDBJ whole genome shotgun (WGS) entry which is preliminary data.</text>
</comment>
<protein>
    <submittedName>
        <fullName evidence="2">Uncharacterized protein</fullName>
    </submittedName>
</protein>
<sequence length="105" mass="10695">MTLNLPEAFDVRSTRAQSSAPIRWGCGAAGFLDRDFQTPPSRPVAYYPQMGRPVYQSQYYQQVYSKRNPKRRGGSGGGGWFGGDGGGGDSGGGGGGGDGGGGGGG</sequence>
<feature type="region of interest" description="Disordered" evidence="1">
    <location>
        <begin position="65"/>
        <end position="105"/>
    </location>
</feature>
<evidence type="ECO:0000256" key="1">
    <source>
        <dbReference type="SAM" id="MobiDB-lite"/>
    </source>
</evidence>
<feature type="compositionally biased region" description="Gly residues" evidence="1">
    <location>
        <begin position="74"/>
        <end position="105"/>
    </location>
</feature>
<organism evidence="2 3">
    <name type="scientific">Paracoccidioides brasiliensis</name>
    <dbReference type="NCBI Taxonomy" id="121759"/>
    <lineage>
        <taxon>Eukaryota</taxon>
        <taxon>Fungi</taxon>
        <taxon>Dikarya</taxon>
        <taxon>Ascomycota</taxon>
        <taxon>Pezizomycotina</taxon>
        <taxon>Eurotiomycetes</taxon>
        <taxon>Eurotiomycetidae</taxon>
        <taxon>Onygenales</taxon>
        <taxon>Ajellomycetaceae</taxon>
        <taxon>Paracoccidioides</taxon>
    </lineage>
</organism>
<dbReference type="EMBL" id="LZYO01000194">
    <property type="protein sequence ID" value="ODH26242.1"/>
    <property type="molecule type" value="Genomic_DNA"/>
</dbReference>
<dbReference type="AlphaFoldDB" id="A0A1D2JCA6"/>
<evidence type="ECO:0000313" key="2">
    <source>
        <dbReference type="EMBL" id="ODH26242.1"/>
    </source>
</evidence>
<dbReference type="Proteomes" id="UP000242814">
    <property type="component" value="Unassembled WGS sequence"/>
</dbReference>
<gene>
    <name evidence="2" type="ORF">ACO22_04726</name>
</gene>